<dbReference type="PANTHER" id="PTHR22911">
    <property type="entry name" value="ACYL-MALONYL CONDENSING ENZYME-RELATED"/>
    <property type="match status" value="1"/>
</dbReference>
<evidence type="ECO:0000313" key="8">
    <source>
        <dbReference type="EMBL" id="BCK79612.1"/>
    </source>
</evidence>
<keyword evidence="9" id="KW-1185">Reference proteome</keyword>
<feature type="transmembrane region" description="Helical" evidence="6">
    <location>
        <begin position="264"/>
        <end position="283"/>
    </location>
</feature>
<dbReference type="KEGG" id="vfa:MM35RIKEN_18040"/>
<protein>
    <submittedName>
        <fullName evidence="8">Membrane protein</fullName>
    </submittedName>
</protein>
<dbReference type="Pfam" id="PF00892">
    <property type="entry name" value="EamA"/>
    <property type="match status" value="2"/>
</dbReference>
<evidence type="ECO:0000313" key="9">
    <source>
        <dbReference type="Proteomes" id="UP000681343"/>
    </source>
</evidence>
<dbReference type="AlphaFoldDB" id="A0A810Q018"/>
<evidence type="ECO:0000256" key="6">
    <source>
        <dbReference type="SAM" id="Phobius"/>
    </source>
</evidence>
<organism evidence="8 9">
    <name type="scientific">Vescimonas fastidiosa</name>
    <dbReference type="NCBI Taxonomy" id="2714353"/>
    <lineage>
        <taxon>Bacteria</taxon>
        <taxon>Bacillati</taxon>
        <taxon>Bacillota</taxon>
        <taxon>Clostridia</taxon>
        <taxon>Eubacteriales</taxon>
        <taxon>Oscillospiraceae</taxon>
        <taxon>Vescimonas</taxon>
    </lineage>
</organism>
<dbReference type="Proteomes" id="UP000681343">
    <property type="component" value="Plasmid pMM35_01"/>
</dbReference>
<evidence type="ECO:0000256" key="3">
    <source>
        <dbReference type="ARBA" id="ARBA00022692"/>
    </source>
</evidence>
<keyword evidence="4 6" id="KW-1133">Transmembrane helix</keyword>
<comment type="subcellular location">
    <subcellularLocation>
        <location evidence="1">Membrane</location>
        <topology evidence="1">Multi-pass membrane protein</topology>
    </subcellularLocation>
</comment>
<keyword evidence="8" id="KW-0614">Plasmid</keyword>
<proteinExistence type="inferred from homology"/>
<dbReference type="InterPro" id="IPR037185">
    <property type="entry name" value="EmrE-like"/>
</dbReference>
<feature type="transmembrane region" description="Helical" evidence="6">
    <location>
        <begin position="181"/>
        <end position="199"/>
    </location>
</feature>
<dbReference type="InterPro" id="IPR000620">
    <property type="entry name" value="EamA_dom"/>
</dbReference>
<feature type="transmembrane region" description="Helical" evidence="6">
    <location>
        <begin position="124"/>
        <end position="144"/>
    </location>
</feature>
<comment type="similarity">
    <text evidence="2">Belongs to the EamA transporter family.</text>
</comment>
<geneLocation type="plasmid" evidence="8 9">
    <name>pMM35_01</name>
</geneLocation>
<keyword evidence="5 6" id="KW-0472">Membrane</keyword>
<feature type="transmembrane region" description="Helical" evidence="6">
    <location>
        <begin position="69"/>
        <end position="88"/>
    </location>
</feature>
<dbReference type="GO" id="GO:0016020">
    <property type="term" value="C:membrane"/>
    <property type="evidence" value="ECO:0007669"/>
    <property type="project" value="UniProtKB-SubCell"/>
</dbReference>
<feature type="transmembrane region" description="Helical" evidence="6">
    <location>
        <begin position="41"/>
        <end position="57"/>
    </location>
</feature>
<feature type="transmembrane region" description="Helical" evidence="6">
    <location>
        <begin position="150"/>
        <end position="169"/>
    </location>
</feature>
<dbReference type="SUPFAM" id="SSF103481">
    <property type="entry name" value="Multidrug resistance efflux transporter EmrE"/>
    <property type="match status" value="2"/>
</dbReference>
<dbReference type="EMBL" id="AP023416">
    <property type="protein sequence ID" value="BCK79612.1"/>
    <property type="molecule type" value="Genomic_DNA"/>
</dbReference>
<evidence type="ECO:0000256" key="1">
    <source>
        <dbReference type="ARBA" id="ARBA00004141"/>
    </source>
</evidence>
<reference evidence="8" key="1">
    <citation type="submission" date="2020-09" db="EMBL/GenBank/DDBJ databases">
        <title>New species isolated from human feces.</title>
        <authorList>
            <person name="Kitahara M."/>
            <person name="Shigeno Y."/>
            <person name="Shime M."/>
            <person name="Matsumoto Y."/>
            <person name="Nakamura S."/>
            <person name="Motooka D."/>
            <person name="Fukuoka S."/>
            <person name="Nishikawa H."/>
            <person name="Benno Y."/>
        </authorList>
    </citation>
    <scope>NUCLEOTIDE SEQUENCE</scope>
    <source>
        <strain evidence="8">MM35</strain>
        <plasmid evidence="8">pMM35_01</plasmid>
    </source>
</reference>
<name>A0A810Q018_9FIRM</name>
<dbReference type="PANTHER" id="PTHR22911:SF6">
    <property type="entry name" value="SOLUTE CARRIER FAMILY 35 MEMBER G1"/>
    <property type="match status" value="1"/>
</dbReference>
<feature type="domain" description="EamA" evidence="7">
    <location>
        <begin position="154"/>
        <end position="276"/>
    </location>
</feature>
<sequence length="292" mass="31891">MNKISQRTKGIVCILFAAFGFSMMTVFVRLAGDVPTAEKAFFRNFVALLLVSALLAVKRVPLKPRPGDWPLLAGRAVFGTIGMLLNFYAVDRLVLADANMLNKLSPFFAIIFSVFLLKERPTAVQIAGVFTALLGSALIIKPGFEGAPFVPSMAGFISGATAGLAYTFVRKLGTRGENSLRIVFYFSLFSTLLTLPFFMLSPVRLTDHQLLMLLLCGASACIGQFGITCAYLCAPAKEISVYDYSQILFAAALGYIFFRQVPDGWSVVGYVLICGAGVGMFLYNRHRDRMGH</sequence>
<evidence type="ECO:0000256" key="5">
    <source>
        <dbReference type="ARBA" id="ARBA00023136"/>
    </source>
</evidence>
<feature type="transmembrane region" description="Helical" evidence="6">
    <location>
        <begin position="241"/>
        <end position="258"/>
    </location>
</feature>
<feature type="transmembrane region" description="Helical" evidence="6">
    <location>
        <begin position="100"/>
        <end position="117"/>
    </location>
</feature>
<accession>A0A810Q018</accession>
<feature type="transmembrane region" description="Helical" evidence="6">
    <location>
        <begin position="211"/>
        <end position="234"/>
    </location>
</feature>
<keyword evidence="3 6" id="KW-0812">Transmembrane</keyword>
<feature type="domain" description="EamA" evidence="7">
    <location>
        <begin position="9"/>
        <end position="140"/>
    </location>
</feature>
<gene>
    <name evidence="8" type="ORF">MM35RIKEN_18040</name>
</gene>
<evidence type="ECO:0000256" key="2">
    <source>
        <dbReference type="ARBA" id="ARBA00007362"/>
    </source>
</evidence>
<evidence type="ECO:0000259" key="7">
    <source>
        <dbReference type="Pfam" id="PF00892"/>
    </source>
</evidence>
<dbReference type="RefSeq" id="WP_212821297.1">
    <property type="nucleotide sequence ID" value="NZ_AP023416.1"/>
</dbReference>
<evidence type="ECO:0000256" key="4">
    <source>
        <dbReference type="ARBA" id="ARBA00022989"/>
    </source>
</evidence>